<dbReference type="PANTHER" id="PTHR22997">
    <property type="entry name" value="PIH1 DOMAIN-CONTAINING PROTEIN 1"/>
    <property type="match status" value="1"/>
</dbReference>
<keyword evidence="2" id="KW-1185">Reference proteome</keyword>
<dbReference type="InterPro" id="IPR050734">
    <property type="entry name" value="PIH1/Kintoun_subfamily"/>
</dbReference>
<dbReference type="Proteomes" id="UP000230750">
    <property type="component" value="Unassembled WGS sequence"/>
</dbReference>
<reference evidence="1 2" key="1">
    <citation type="journal article" date="2017" name="PLoS Biol.">
        <title>The sea cucumber genome provides insights into morphological evolution and visceral regeneration.</title>
        <authorList>
            <person name="Zhang X."/>
            <person name="Sun L."/>
            <person name="Yuan J."/>
            <person name="Sun Y."/>
            <person name="Gao Y."/>
            <person name="Zhang L."/>
            <person name="Li S."/>
            <person name="Dai H."/>
            <person name="Hamel J.F."/>
            <person name="Liu C."/>
            <person name="Yu Y."/>
            <person name="Liu S."/>
            <person name="Lin W."/>
            <person name="Guo K."/>
            <person name="Jin S."/>
            <person name="Xu P."/>
            <person name="Storey K.B."/>
            <person name="Huan P."/>
            <person name="Zhang T."/>
            <person name="Zhou Y."/>
            <person name="Zhang J."/>
            <person name="Lin C."/>
            <person name="Li X."/>
            <person name="Xing L."/>
            <person name="Huo D."/>
            <person name="Sun M."/>
            <person name="Wang L."/>
            <person name="Mercier A."/>
            <person name="Li F."/>
            <person name="Yang H."/>
            <person name="Xiang J."/>
        </authorList>
    </citation>
    <scope>NUCLEOTIDE SEQUENCE [LARGE SCALE GENOMIC DNA]</scope>
    <source>
        <strain evidence="1">Shaxun</strain>
        <tissue evidence="1">Muscle</tissue>
    </source>
</reference>
<proteinExistence type="predicted"/>
<evidence type="ECO:0000313" key="2">
    <source>
        <dbReference type="Proteomes" id="UP000230750"/>
    </source>
</evidence>
<dbReference type="OrthoDB" id="545063at2759"/>
<gene>
    <name evidence="1" type="ORF">BSL78_09675</name>
</gene>
<dbReference type="GO" id="GO:0006364">
    <property type="term" value="P:rRNA processing"/>
    <property type="evidence" value="ECO:0007669"/>
    <property type="project" value="TreeGrafter"/>
</dbReference>
<dbReference type="GO" id="GO:0005737">
    <property type="term" value="C:cytoplasm"/>
    <property type="evidence" value="ECO:0007669"/>
    <property type="project" value="TreeGrafter"/>
</dbReference>
<dbReference type="GO" id="GO:1990904">
    <property type="term" value="C:ribonucleoprotein complex"/>
    <property type="evidence" value="ECO:0007669"/>
    <property type="project" value="TreeGrafter"/>
</dbReference>
<accession>A0A2G8KZQ7</accession>
<dbReference type="AlphaFoldDB" id="A0A2G8KZQ7"/>
<sequence length="106" mass="11973">MDSPNEMLKQAEHIWKMLDELADSDPNAYKNFVQKSMDEKKRETAIPEPFMCLKTELITKTSDNTFLFVNICSWTKVPAPKSSTDAVSVTGGPLEEKQSEYGIVNL</sequence>
<organism evidence="1 2">
    <name type="scientific">Stichopus japonicus</name>
    <name type="common">Sea cucumber</name>
    <dbReference type="NCBI Taxonomy" id="307972"/>
    <lineage>
        <taxon>Eukaryota</taxon>
        <taxon>Metazoa</taxon>
        <taxon>Echinodermata</taxon>
        <taxon>Eleutherozoa</taxon>
        <taxon>Echinozoa</taxon>
        <taxon>Holothuroidea</taxon>
        <taxon>Aspidochirotacea</taxon>
        <taxon>Aspidochirotida</taxon>
        <taxon>Stichopodidae</taxon>
        <taxon>Apostichopus</taxon>
    </lineage>
</organism>
<dbReference type="GO" id="GO:0097255">
    <property type="term" value="C:R2TP complex"/>
    <property type="evidence" value="ECO:0007669"/>
    <property type="project" value="TreeGrafter"/>
</dbReference>
<dbReference type="EMBL" id="MRZV01000287">
    <property type="protein sequence ID" value="PIK53445.1"/>
    <property type="molecule type" value="Genomic_DNA"/>
</dbReference>
<protein>
    <submittedName>
        <fullName evidence="1">Putative PIH1 domain-containing protein 2 isoform X3</fullName>
    </submittedName>
</protein>
<dbReference type="PANTHER" id="PTHR22997:SF6">
    <property type="entry name" value="PIH1 DOMAIN-CONTAINING PROTEIN 2"/>
    <property type="match status" value="1"/>
</dbReference>
<dbReference type="STRING" id="307972.A0A2G8KZQ7"/>
<name>A0A2G8KZQ7_STIJA</name>
<comment type="caution">
    <text evidence="1">The sequence shown here is derived from an EMBL/GenBank/DDBJ whole genome shotgun (WGS) entry which is preliminary data.</text>
</comment>
<evidence type="ECO:0000313" key="1">
    <source>
        <dbReference type="EMBL" id="PIK53445.1"/>
    </source>
</evidence>
<dbReference type="GO" id="GO:0000492">
    <property type="term" value="P:box C/D snoRNP assembly"/>
    <property type="evidence" value="ECO:0007669"/>
    <property type="project" value="TreeGrafter"/>
</dbReference>